<feature type="region of interest" description="Disordered" evidence="7">
    <location>
        <begin position="416"/>
        <end position="443"/>
    </location>
</feature>
<gene>
    <name evidence="9" type="ORF">NEOLI_005156</name>
</gene>
<dbReference type="InterPro" id="IPR000719">
    <property type="entry name" value="Prot_kinase_dom"/>
</dbReference>
<dbReference type="SUPFAM" id="SSF56112">
    <property type="entry name" value="Protein kinase-like (PK-like)"/>
    <property type="match status" value="1"/>
</dbReference>
<evidence type="ECO:0000256" key="1">
    <source>
        <dbReference type="ARBA" id="ARBA00022527"/>
    </source>
</evidence>
<dbReference type="OMA" id="NAKSPGI"/>
<dbReference type="InterPro" id="IPR017441">
    <property type="entry name" value="Protein_kinase_ATP_BS"/>
</dbReference>
<dbReference type="PROSITE" id="PS00107">
    <property type="entry name" value="PROTEIN_KINASE_ATP"/>
    <property type="match status" value="1"/>
</dbReference>
<keyword evidence="10" id="KW-1185">Reference proteome</keyword>
<keyword evidence="2" id="KW-0808">Transferase</keyword>
<dbReference type="CDD" id="cd14008">
    <property type="entry name" value="STKc_LKB1_CaMKK"/>
    <property type="match status" value="1"/>
</dbReference>
<feature type="region of interest" description="Disordered" evidence="7">
    <location>
        <begin position="1"/>
        <end position="25"/>
    </location>
</feature>
<accession>A0A1U7LPC7</accession>
<dbReference type="PROSITE" id="PS50011">
    <property type="entry name" value="PROTEIN_KINASE_DOM"/>
    <property type="match status" value="1"/>
</dbReference>
<dbReference type="GO" id="GO:0007165">
    <property type="term" value="P:signal transduction"/>
    <property type="evidence" value="ECO:0007669"/>
    <property type="project" value="TreeGrafter"/>
</dbReference>
<dbReference type="GO" id="GO:0004674">
    <property type="term" value="F:protein serine/threonine kinase activity"/>
    <property type="evidence" value="ECO:0007669"/>
    <property type="project" value="UniProtKB-KW"/>
</dbReference>
<dbReference type="AlphaFoldDB" id="A0A1U7LPC7"/>
<dbReference type="FunFam" id="1.10.510.10:FF:000571">
    <property type="entry name" value="Maternal embryonic leucine zipper kinase"/>
    <property type="match status" value="1"/>
</dbReference>
<evidence type="ECO:0000256" key="3">
    <source>
        <dbReference type="ARBA" id="ARBA00022741"/>
    </source>
</evidence>
<evidence type="ECO:0000256" key="6">
    <source>
        <dbReference type="PROSITE-ProRule" id="PRU10141"/>
    </source>
</evidence>
<keyword evidence="1" id="KW-0723">Serine/threonine-protein kinase</keyword>
<proteinExistence type="predicted"/>
<dbReference type="STRING" id="1198029.A0A1U7LPC7"/>
<dbReference type="GO" id="GO:0005737">
    <property type="term" value="C:cytoplasm"/>
    <property type="evidence" value="ECO:0007669"/>
    <property type="project" value="TreeGrafter"/>
</dbReference>
<dbReference type="Proteomes" id="UP000186594">
    <property type="component" value="Unassembled WGS sequence"/>
</dbReference>
<feature type="region of interest" description="Disordered" evidence="7">
    <location>
        <begin position="119"/>
        <end position="139"/>
    </location>
</feature>
<dbReference type="InterPro" id="IPR008271">
    <property type="entry name" value="Ser/Thr_kinase_AS"/>
</dbReference>
<feature type="compositionally biased region" description="Low complexity" evidence="7">
    <location>
        <begin position="420"/>
        <end position="443"/>
    </location>
</feature>
<dbReference type="Pfam" id="PF00069">
    <property type="entry name" value="Pkinase"/>
    <property type="match status" value="1"/>
</dbReference>
<reference evidence="9 10" key="1">
    <citation type="submission" date="2016-04" db="EMBL/GenBank/DDBJ databases">
        <title>Evolutionary innovation and constraint leading to complex multicellularity in the Ascomycota.</title>
        <authorList>
            <person name="Cisse O."/>
            <person name="Nguyen A."/>
            <person name="Hewitt D.A."/>
            <person name="Jedd G."/>
            <person name="Stajich J.E."/>
        </authorList>
    </citation>
    <scope>NUCLEOTIDE SEQUENCE [LARGE SCALE GENOMIC DNA]</scope>
    <source>
        <strain evidence="9 10">DAH-3</strain>
    </source>
</reference>
<keyword evidence="4 9" id="KW-0418">Kinase</keyword>
<evidence type="ECO:0000256" key="4">
    <source>
        <dbReference type="ARBA" id="ARBA00022777"/>
    </source>
</evidence>
<dbReference type="Gene3D" id="1.10.510.10">
    <property type="entry name" value="Transferase(Phosphotransferase) domain 1"/>
    <property type="match status" value="1"/>
</dbReference>
<sequence>MEPASCRRAHVQSASLPHMPYSPRPPLARHMTTPGCSSHPRTRLSPRVVKETLNATLTETLAGARMLNHYLIKEPIGRGSFGAVYLAVDSFSNCEYAIKEFSKARLRRRSQSVILRRARSTAPRPPLPHRRSASDIHHDEERGNPLHLIRGELAVMKKLAHANVVDLIEVLDDPNNDSLYMVLGLCKKGVIMDISLASKATPYTDSQCRKWFRDLILGIEYLHAQEIVHRDIKPDNLLLTKDGTLKIVDFGVSEMFSKNDDTLRDTAGSPAFLAPEMCSPHQDGVSGKAADIWSMGVTLYCLKFGYLPFIRSRVLELYEAIRNSEPEYPEDTDRTLVRLFKSLLDKNPSSRIKMPALRNHAWVTNHGTDPIISVEENLADVVTQITEEEVRSAIKSIRNIMTVWRAVHKLKKGLSMAQRDSPCITSPSDSSNSSNLSMPLSPSIDQSVLSSGNQYLLAQQQPQSTFDSDIAVPIQTLTSTDQPHTPIPRKDHQDSPVFYESPMPDQSGENLFERAFWQESDRIVSEKGDGARIYYNKMLNI</sequence>
<evidence type="ECO:0000256" key="5">
    <source>
        <dbReference type="ARBA" id="ARBA00022840"/>
    </source>
</evidence>
<dbReference type="OrthoDB" id="68483at2759"/>
<organism evidence="9 10">
    <name type="scientific">Neolecta irregularis (strain DAH-3)</name>
    <dbReference type="NCBI Taxonomy" id="1198029"/>
    <lineage>
        <taxon>Eukaryota</taxon>
        <taxon>Fungi</taxon>
        <taxon>Dikarya</taxon>
        <taxon>Ascomycota</taxon>
        <taxon>Taphrinomycotina</taxon>
        <taxon>Neolectales</taxon>
        <taxon>Neolectaceae</taxon>
        <taxon>Neolecta</taxon>
    </lineage>
</organism>
<feature type="binding site" evidence="6">
    <location>
        <position position="99"/>
    </location>
    <ligand>
        <name>ATP</name>
        <dbReference type="ChEBI" id="CHEBI:30616"/>
    </ligand>
</feature>
<dbReference type="SMART" id="SM00220">
    <property type="entry name" value="S_TKc"/>
    <property type="match status" value="1"/>
</dbReference>
<keyword evidence="3 6" id="KW-0547">Nucleotide-binding</keyword>
<evidence type="ECO:0000259" key="8">
    <source>
        <dbReference type="PROSITE" id="PS50011"/>
    </source>
</evidence>
<protein>
    <submittedName>
        <fullName evidence="9">Calcium/calmodulin-dependent protein kinase kinase 2 isoform A</fullName>
    </submittedName>
</protein>
<dbReference type="EMBL" id="LXFE01000800">
    <property type="protein sequence ID" value="OLL24443.1"/>
    <property type="molecule type" value="Genomic_DNA"/>
</dbReference>
<dbReference type="PANTHER" id="PTHR43895">
    <property type="entry name" value="CALCIUM/CALMODULIN-DEPENDENT PROTEIN KINASE KINASE-RELATED"/>
    <property type="match status" value="1"/>
</dbReference>
<dbReference type="InterPro" id="IPR011009">
    <property type="entry name" value="Kinase-like_dom_sf"/>
</dbReference>
<dbReference type="PANTHER" id="PTHR43895:SF150">
    <property type="entry name" value="SERINE_THREONINE-PROTEIN KINASE STK11"/>
    <property type="match status" value="1"/>
</dbReference>
<name>A0A1U7LPC7_NEOID</name>
<evidence type="ECO:0000256" key="7">
    <source>
        <dbReference type="SAM" id="MobiDB-lite"/>
    </source>
</evidence>
<dbReference type="Gene3D" id="3.30.200.20">
    <property type="entry name" value="Phosphorylase Kinase, domain 1"/>
    <property type="match status" value="1"/>
</dbReference>
<evidence type="ECO:0000313" key="10">
    <source>
        <dbReference type="Proteomes" id="UP000186594"/>
    </source>
</evidence>
<feature type="domain" description="Protein kinase" evidence="8">
    <location>
        <begin position="70"/>
        <end position="363"/>
    </location>
</feature>
<dbReference type="GO" id="GO:0005524">
    <property type="term" value="F:ATP binding"/>
    <property type="evidence" value="ECO:0007669"/>
    <property type="project" value="UniProtKB-UniRule"/>
</dbReference>
<evidence type="ECO:0000313" key="9">
    <source>
        <dbReference type="EMBL" id="OLL24443.1"/>
    </source>
</evidence>
<evidence type="ECO:0000256" key="2">
    <source>
        <dbReference type="ARBA" id="ARBA00022679"/>
    </source>
</evidence>
<dbReference type="PROSITE" id="PS00108">
    <property type="entry name" value="PROTEIN_KINASE_ST"/>
    <property type="match status" value="1"/>
</dbReference>
<comment type="caution">
    <text evidence="9">The sequence shown here is derived from an EMBL/GenBank/DDBJ whole genome shotgun (WGS) entry which is preliminary data.</text>
</comment>
<keyword evidence="5 6" id="KW-0067">ATP-binding</keyword>